<reference evidence="2" key="1">
    <citation type="submission" date="2023-07" db="EMBL/GenBank/DDBJ databases">
        <authorList>
            <consortium name="AG Swart"/>
            <person name="Singh M."/>
            <person name="Singh A."/>
            <person name="Seah K."/>
            <person name="Emmerich C."/>
        </authorList>
    </citation>
    <scope>NUCLEOTIDE SEQUENCE</scope>
    <source>
        <strain evidence="2">DP1</strain>
    </source>
</reference>
<dbReference type="EMBL" id="CAMPGE010028817">
    <property type="protein sequence ID" value="CAI2386318.1"/>
    <property type="molecule type" value="Genomic_DNA"/>
</dbReference>
<gene>
    <name evidence="2" type="ORF">ECRASSUSDP1_LOCUS27930</name>
</gene>
<comment type="caution">
    <text evidence="2">The sequence shown here is derived from an EMBL/GenBank/DDBJ whole genome shotgun (WGS) entry which is preliminary data.</text>
</comment>
<keyword evidence="3" id="KW-1185">Reference proteome</keyword>
<proteinExistence type="predicted"/>
<evidence type="ECO:0000313" key="3">
    <source>
        <dbReference type="Proteomes" id="UP001295684"/>
    </source>
</evidence>
<organism evidence="2 3">
    <name type="scientific">Euplotes crassus</name>
    <dbReference type="NCBI Taxonomy" id="5936"/>
    <lineage>
        <taxon>Eukaryota</taxon>
        <taxon>Sar</taxon>
        <taxon>Alveolata</taxon>
        <taxon>Ciliophora</taxon>
        <taxon>Intramacronucleata</taxon>
        <taxon>Spirotrichea</taxon>
        <taxon>Hypotrichia</taxon>
        <taxon>Euplotida</taxon>
        <taxon>Euplotidae</taxon>
        <taxon>Moneuplotes</taxon>
    </lineage>
</organism>
<feature type="compositionally biased region" description="Basic and acidic residues" evidence="1">
    <location>
        <begin position="112"/>
        <end position="127"/>
    </location>
</feature>
<feature type="region of interest" description="Disordered" evidence="1">
    <location>
        <begin position="220"/>
        <end position="281"/>
    </location>
</feature>
<protein>
    <submittedName>
        <fullName evidence="2">Uncharacterized protein</fullName>
    </submittedName>
</protein>
<evidence type="ECO:0000313" key="2">
    <source>
        <dbReference type="EMBL" id="CAI2386318.1"/>
    </source>
</evidence>
<dbReference type="Proteomes" id="UP001295684">
    <property type="component" value="Unassembled WGS sequence"/>
</dbReference>
<feature type="region of interest" description="Disordered" evidence="1">
    <location>
        <begin position="102"/>
        <end position="134"/>
    </location>
</feature>
<evidence type="ECO:0000256" key="1">
    <source>
        <dbReference type="SAM" id="MobiDB-lite"/>
    </source>
</evidence>
<sequence>MFKKHRKKYQGQITISSIPQVNLKFTKPLAITKNWFKNSKINESSKFLSFKQNLSKFRILKKSKKGSKSILSNSVSITHSILKENSANNLLARTHVLSEDKFIKRSTKPKPNKSDPKHNLSKKDLKASKKTRTATNFLPHSKDMTGIFQLKTTSNFYKNHKLLASFENTKKRKDQGCMCSCHWLIRGSILSWFVRRQGRRLMFRNLRRIQEIKQSTCLLNSDEQNSLPHPKIPKPHPPSSNLHHPSPNTHPTPQNPKSKLQNLSDIKKDDNTKAQKQKDKIRHEQYMQWCQKEMEGGFTSFGMERDSRDKAMVVEFFDHVYKKYKDPGESEMLETKEYCQKEIKKIENEIGRKVVAYARPHFL</sequence>
<name>A0AAD2DB65_EUPCR</name>
<dbReference type="AlphaFoldDB" id="A0AAD2DB65"/>
<accession>A0AAD2DB65</accession>
<feature type="compositionally biased region" description="Basic and acidic residues" evidence="1">
    <location>
        <begin position="265"/>
        <end position="281"/>
    </location>
</feature>